<dbReference type="SUPFAM" id="SSF54160">
    <property type="entry name" value="Chromo domain-like"/>
    <property type="match status" value="1"/>
</dbReference>
<dbReference type="CDD" id="cd00024">
    <property type="entry name" value="CD_CSD"/>
    <property type="match status" value="1"/>
</dbReference>
<feature type="region of interest" description="Disordered" evidence="4">
    <location>
        <begin position="254"/>
        <end position="386"/>
    </location>
</feature>
<dbReference type="PANTHER" id="PTHR22812">
    <property type="entry name" value="CHROMOBOX PROTEIN"/>
    <property type="match status" value="1"/>
</dbReference>
<evidence type="ECO:0000256" key="2">
    <source>
        <dbReference type="ARBA" id="ARBA00011353"/>
    </source>
</evidence>
<feature type="compositionally biased region" description="Polar residues" evidence="4">
    <location>
        <begin position="175"/>
        <end position="198"/>
    </location>
</feature>
<evidence type="ECO:0000256" key="4">
    <source>
        <dbReference type="SAM" id="MobiDB-lite"/>
    </source>
</evidence>
<comment type="subunit">
    <text evidence="2">Component of the NuA4 histone acetyltransferase complex.</text>
</comment>
<evidence type="ECO:0000256" key="3">
    <source>
        <dbReference type="ARBA" id="ARBA00023242"/>
    </source>
</evidence>
<feature type="compositionally biased region" description="Polar residues" evidence="4">
    <location>
        <begin position="369"/>
        <end position="379"/>
    </location>
</feature>
<accession>A0AAN6VGJ8</accession>
<protein>
    <recommendedName>
        <fullName evidence="5">Chromo domain-containing protein</fullName>
    </recommendedName>
</protein>
<reference evidence="6" key="1">
    <citation type="journal article" date="2023" name="Mol. Phylogenet. Evol.">
        <title>Genome-scale phylogeny and comparative genomics of the fungal order Sordariales.</title>
        <authorList>
            <person name="Hensen N."/>
            <person name="Bonometti L."/>
            <person name="Westerberg I."/>
            <person name="Brannstrom I.O."/>
            <person name="Guillou S."/>
            <person name="Cros-Aarteil S."/>
            <person name="Calhoun S."/>
            <person name="Haridas S."/>
            <person name="Kuo A."/>
            <person name="Mondo S."/>
            <person name="Pangilinan J."/>
            <person name="Riley R."/>
            <person name="LaButti K."/>
            <person name="Andreopoulos B."/>
            <person name="Lipzen A."/>
            <person name="Chen C."/>
            <person name="Yan M."/>
            <person name="Daum C."/>
            <person name="Ng V."/>
            <person name="Clum A."/>
            <person name="Steindorff A."/>
            <person name="Ohm R.A."/>
            <person name="Martin F."/>
            <person name="Silar P."/>
            <person name="Natvig D.O."/>
            <person name="Lalanne C."/>
            <person name="Gautier V."/>
            <person name="Ament-Velasquez S.L."/>
            <person name="Kruys A."/>
            <person name="Hutchinson M.I."/>
            <person name="Powell A.J."/>
            <person name="Barry K."/>
            <person name="Miller A.N."/>
            <person name="Grigoriev I.V."/>
            <person name="Debuchy R."/>
            <person name="Gladieux P."/>
            <person name="Hiltunen Thoren M."/>
            <person name="Johannesson H."/>
        </authorList>
    </citation>
    <scope>NUCLEOTIDE SEQUENCE</scope>
    <source>
        <strain evidence="6">CBS 538.74</strain>
    </source>
</reference>
<feature type="compositionally biased region" description="Basic and acidic residues" evidence="4">
    <location>
        <begin position="306"/>
        <end position="338"/>
    </location>
</feature>
<evidence type="ECO:0000313" key="7">
    <source>
        <dbReference type="Proteomes" id="UP001302745"/>
    </source>
</evidence>
<dbReference type="InterPro" id="IPR000953">
    <property type="entry name" value="Chromo/chromo_shadow_dom"/>
</dbReference>
<dbReference type="Pfam" id="PF00385">
    <property type="entry name" value="Chromo"/>
    <property type="match status" value="1"/>
</dbReference>
<dbReference type="EMBL" id="MU857074">
    <property type="protein sequence ID" value="KAK4150401.1"/>
    <property type="molecule type" value="Genomic_DNA"/>
</dbReference>
<dbReference type="GO" id="GO:0006338">
    <property type="term" value="P:chromatin remodeling"/>
    <property type="evidence" value="ECO:0007669"/>
    <property type="project" value="UniProtKB-ARBA"/>
</dbReference>
<feature type="region of interest" description="Disordered" evidence="4">
    <location>
        <begin position="50"/>
        <end position="84"/>
    </location>
</feature>
<name>A0AAN6VGJ8_9PEZI</name>
<feature type="compositionally biased region" description="Polar residues" evidence="4">
    <location>
        <begin position="155"/>
        <end position="165"/>
    </location>
</feature>
<sequence length="627" mass="69074">MARVCLDKQVFYKPPVATGPSSANRGLLVRKRGLSSADIFAAPFFPPPLPLQQDAHDPRHGGAGNSEDTAILIPGDSESDGRSDMPLASLVELVTAASKELKSSGVAGAGESLDTVPDDVSEPSVTSRPGRDDESAVEQQQRGRLGCSPEPLSGSPETLHTTRTQPIPPGCAAFQTGQPSALDNTLRDTTVPETTDATSLAEHGATRHSHGMQHGPQPPEKPYGTTSNHDGSICLDNEEWDRRFPFSSQALQRRRAAKRAYNPTERDQSQSMLDPHCQSQGPRLAASGLDHGVDPQQRSGSCRLSQHRDHRDDGVQTSDPEYRHPLVLDDRGEQDKESSVVPPQAQESRVGMPSLSGDESGNERDFANIESSMQPSAQHNIGRRRRRLRCDADDEDCRPIVESGAKQGKDEDLVRPPRRKRRRVNTSAPTTRRTAPKRQTRLRCTNSPSPQAQQPPPTQGPKRRQSQRRISKPQPARGSALEEETLGAAFASFEEWPLEAVLKRVWVDGAATFQVEFTWNPCTNHGQNDGAPERSRRKSPVGRISSTARALPSRVASTTEETRVDEYFKVEDIRDWRQGEEGREYLVKWAGYGNKHNTWEPAAHFEECPEVLEEFHQKAGLSTAPSM</sequence>
<dbReference type="SMART" id="SM00298">
    <property type="entry name" value="CHROMO"/>
    <property type="match status" value="1"/>
</dbReference>
<organism evidence="6 7">
    <name type="scientific">Chaetomidium leptoderma</name>
    <dbReference type="NCBI Taxonomy" id="669021"/>
    <lineage>
        <taxon>Eukaryota</taxon>
        <taxon>Fungi</taxon>
        <taxon>Dikarya</taxon>
        <taxon>Ascomycota</taxon>
        <taxon>Pezizomycotina</taxon>
        <taxon>Sordariomycetes</taxon>
        <taxon>Sordariomycetidae</taxon>
        <taxon>Sordariales</taxon>
        <taxon>Chaetomiaceae</taxon>
        <taxon>Chaetomidium</taxon>
    </lineage>
</organism>
<feature type="compositionally biased region" description="Polar residues" evidence="4">
    <location>
        <begin position="269"/>
        <end position="281"/>
    </location>
</feature>
<feature type="region of interest" description="Disordered" evidence="4">
    <location>
        <begin position="521"/>
        <end position="557"/>
    </location>
</feature>
<dbReference type="InterPro" id="IPR016197">
    <property type="entry name" value="Chromo-like_dom_sf"/>
</dbReference>
<dbReference type="Proteomes" id="UP001302745">
    <property type="component" value="Unassembled WGS sequence"/>
</dbReference>
<evidence type="ECO:0000259" key="5">
    <source>
        <dbReference type="PROSITE" id="PS50013"/>
    </source>
</evidence>
<comment type="caution">
    <text evidence="6">The sequence shown here is derived from an EMBL/GenBank/DDBJ whole genome shotgun (WGS) entry which is preliminary data.</text>
</comment>
<dbReference type="GO" id="GO:0005634">
    <property type="term" value="C:nucleus"/>
    <property type="evidence" value="ECO:0007669"/>
    <property type="project" value="UniProtKB-SubCell"/>
</dbReference>
<feature type="compositionally biased region" description="Basic residues" evidence="4">
    <location>
        <begin position="461"/>
        <end position="471"/>
    </location>
</feature>
<feature type="region of interest" description="Disordered" evidence="4">
    <location>
        <begin position="399"/>
        <end position="482"/>
    </location>
</feature>
<reference evidence="6" key="2">
    <citation type="submission" date="2023-05" db="EMBL/GenBank/DDBJ databases">
        <authorList>
            <consortium name="Lawrence Berkeley National Laboratory"/>
            <person name="Steindorff A."/>
            <person name="Hensen N."/>
            <person name="Bonometti L."/>
            <person name="Westerberg I."/>
            <person name="Brannstrom I.O."/>
            <person name="Guillou S."/>
            <person name="Cros-Aarteil S."/>
            <person name="Calhoun S."/>
            <person name="Haridas S."/>
            <person name="Kuo A."/>
            <person name="Mondo S."/>
            <person name="Pangilinan J."/>
            <person name="Riley R."/>
            <person name="Labutti K."/>
            <person name="Andreopoulos B."/>
            <person name="Lipzen A."/>
            <person name="Chen C."/>
            <person name="Yanf M."/>
            <person name="Daum C."/>
            <person name="Ng V."/>
            <person name="Clum A."/>
            <person name="Ohm R."/>
            <person name="Martin F."/>
            <person name="Silar P."/>
            <person name="Natvig D."/>
            <person name="Lalanne C."/>
            <person name="Gautier V."/>
            <person name="Ament-Velasquez S.L."/>
            <person name="Kruys A."/>
            <person name="Hutchinson M.I."/>
            <person name="Powell A.J."/>
            <person name="Barry K."/>
            <person name="Miller A.N."/>
            <person name="Grigoriev I.V."/>
            <person name="Debuchy R."/>
            <person name="Gladieux P."/>
            <person name="Thoren M.H."/>
            <person name="Johannesson H."/>
        </authorList>
    </citation>
    <scope>NUCLEOTIDE SEQUENCE</scope>
    <source>
        <strain evidence="6">CBS 538.74</strain>
    </source>
</reference>
<proteinExistence type="predicted"/>
<evidence type="ECO:0000313" key="6">
    <source>
        <dbReference type="EMBL" id="KAK4150401.1"/>
    </source>
</evidence>
<dbReference type="PROSITE" id="PS50013">
    <property type="entry name" value="CHROMO_2"/>
    <property type="match status" value="1"/>
</dbReference>
<dbReference type="InterPro" id="IPR051219">
    <property type="entry name" value="Heterochromatin_chromo-domain"/>
</dbReference>
<dbReference type="AlphaFoldDB" id="A0AAN6VGJ8"/>
<comment type="subcellular location">
    <subcellularLocation>
        <location evidence="1">Nucleus</location>
    </subcellularLocation>
</comment>
<feature type="region of interest" description="Disordered" evidence="4">
    <location>
        <begin position="105"/>
        <end position="236"/>
    </location>
</feature>
<keyword evidence="3" id="KW-0539">Nucleus</keyword>
<evidence type="ECO:0000256" key="1">
    <source>
        <dbReference type="ARBA" id="ARBA00004123"/>
    </source>
</evidence>
<dbReference type="InterPro" id="IPR023780">
    <property type="entry name" value="Chromo_domain"/>
</dbReference>
<keyword evidence="7" id="KW-1185">Reference proteome</keyword>
<feature type="domain" description="Chromo" evidence="5">
    <location>
        <begin position="568"/>
        <end position="627"/>
    </location>
</feature>
<gene>
    <name evidence="6" type="ORF">C8A00DRAFT_18056</name>
</gene>
<dbReference type="Gene3D" id="2.40.50.40">
    <property type="match status" value="1"/>
</dbReference>